<name>A0A2H0VCZ1_9BACT</name>
<protein>
    <submittedName>
        <fullName evidence="1">Uncharacterized protein</fullName>
    </submittedName>
</protein>
<reference evidence="2" key="1">
    <citation type="submission" date="2017-09" db="EMBL/GenBank/DDBJ databases">
        <title>Depth-based differentiation of microbial function through sediment-hosted aquifers and enrichment of novel symbionts in the deep terrestrial subsurface.</title>
        <authorList>
            <person name="Probst A.J."/>
            <person name="Ladd B."/>
            <person name="Jarett J.K."/>
            <person name="Geller-Mcgrath D.E."/>
            <person name="Sieber C.M.K."/>
            <person name="Emerson J.B."/>
            <person name="Anantharaman K."/>
            <person name="Thomas B.C."/>
            <person name="Malmstrom R."/>
            <person name="Stieglmeier M."/>
            <person name="Klingl A."/>
            <person name="Woyke T."/>
            <person name="Ryan C.M."/>
            <person name="Banfield J.F."/>
        </authorList>
    </citation>
    <scope>NUCLEOTIDE SEQUENCE [LARGE SCALE GENOMIC DNA]</scope>
</reference>
<dbReference type="AlphaFoldDB" id="A0A2H0VCZ1"/>
<dbReference type="EMBL" id="PFAJ01000052">
    <property type="protein sequence ID" value="PIR96955.1"/>
    <property type="molecule type" value="Genomic_DNA"/>
</dbReference>
<proteinExistence type="predicted"/>
<accession>A0A2H0VCZ1</accession>
<evidence type="ECO:0000313" key="2">
    <source>
        <dbReference type="Proteomes" id="UP000230557"/>
    </source>
</evidence>
<dbReference type="Proteomes" id="UP000230557">
    <property type="component" value="Unassembled WGS sequence"/>
</dbReference>
<gene>
    <name evidence="1" type="ORF">COT91_03950</name>
</gene>
<evidence type="ECO:0000313" key="1">
    <source>
        <dbReference type="EMBL" id="PIR96955.1"/>
    </source>
</evidence>
<comment type="caution">
    <text evidence="1">The sequence shown here is derived from an EMBL/GenBank/DDBJ whole genome shotgun (WGS) entry which is preliminary data.</text>
</comment>
<organism evidence="1 2">
    <name type="scientific">Candidatus Doudnabacteria bacterium CG10_big_fil_rev_8_21_14_0_10_41_10</name>
    <dbReference type="NCBI Taxonomy" id="1974551"/>
    <lineage>
        <taxon>Bacteria</taxon>
        <taxon>Candidatus Doudnaibacteriota</taxon>
    </lineage>
</organism>
<sequence length="123" mass="14202">MLLTIALNSCKIFFIQKLKGEVMRERIERKPVRFAKKGEQVHSAVCNGKLVFFVKIAGKKTIRVIIPHNTLIEDGTGKARLVEITDPENPKISHFGIFDTKFRGERRRGVWFFESTDHEFTVL</sequence>